<evidence type="ECO:0000313" key="2">
    <source>
        <dbReference type="EMBL" id="TFW19045.1"/>
    </source>
</evidence>
<reference evidence="2 3" key="1">
    <citation type="submission" date="2019-03" db="EMBL/GenBank/DDBJ databases">
        <title>Draft Genome Sequence of Massilia arenosa sp. nov., a Novel Massilia Species Isolated from a Sandy-loam Maize Soil.</title>
        <authorList>
            <person name="Raths R."/>
            <person name="Peta V."/>
            <person name="Bucking H."/>
        </authorList>
    </citation>
    <scope>NUCLEOTIDE SEQUENCE [LARGE SCALE GENOMIC DNA]</scope>
    <source>
        <strain evidence="2 3">MC02</strain>
    </source>
</reference>
<dbReference type="OrthoDB" id="8752587at2"/>
<accession>A0A4Y9SG03</accession>
<evidence type="ECO:0008006" key="4">
    <source>
        <dbReference type="Google" id="ProtNLM"/>
    </source>
</evidence>
<keyword evidence="3" id="KW-1185">Reference proteome</keyword>
<dbReference type="Proteomes" id="UP000298438">
    <property type="component" value="Unassembled WGS sequence"/>
</dbReference>
<feature type="transmembrane region" description="Helical" evidence="1">
    <location>
        <begin position="157"/>
        <end position="180"/>
    </location>
</feature>
<gene>
    <name evidence="2" type="ORF">E4L96_12305</name>
</gene>
<keyword evidence="1" id="KW-0472">Membrane</keyword>
<sequence>MSAPRSGLGLVLPFAVMAALVFGLTAWLYLYRLEHTLTQVEDSRLRFTLQDLRADFEKSLDRGLALRELPGAQAAIEAEARQDGDVLSLTVLDASGRAAWHTGRAAPAMHLPRAESIQRDAAAITAVTPLVAMDGTVAGALVLRYSGQPHTRTVLALTLRLAAAALAATTITSAIFAVALRRLLRRRDHLLGQAGQALGTHRAGPDTPPEVAELVDKVNQTATTALVEVTAARHALSEQERAG</sequence>
<evidence type="ECO:0000313" key="3">
    <source>
        <dbReference type="Proteomes" id="UP000298438"/>
    </source>
</evidence>
<feature type="transmembrane region" description="Helical" evidence="1">
    <location>
        <begin position="121"/>
        <end position="145"/>
    </location>
</feature>
<dbReference type="EMBL" id="SPVF01000153">
    <property type="protein sequence ID" value="TFW19045.1"/>
    <property type="molecule type" value="Genomic_DNA"/>
</dbReference>
<dbReference type="RefSeq" id="WP_135207520.1">
    <property type="nucleotide sequence ID" value="NZ_SPVF01000153.1"/>
</dbReference>
<dbReference type="AlphaFoldDB" id="A0A4Y9SG03"/>
<proteinExistence type="predicted"/>
<keyword evidence="1" id="KW-1133">Transmembrane helix</keyword>
<name>A0A4Y9SG03_9BURK</name>
<organism evidence="2 3">
    <name type="scientific">Zemynaea arenosa</name>
    <dbReference type="NCBI Taxonomy" id="2561931"/>
    <lineage>
        <taxon>Bacteria</taxon>
        <taxon>Pseudomonadati</taxon>
        <taxon>Pseudomonadota</taxon>
        <taxon>Betaproteobacteria</taxon>
        <taxon>Burkholderiales</taxon>
        <taxon>Oxalobacteraceae</taxon>
        <taxon>Telluria group</taxon>
        <taxon>Zemynaea</taxon>
    </lineage>
</organism>
<keyword evidence="1" id="KW-0812">Transmembrane</keyword>
<feature type="transmembrane region" description="Helical" evidence="1">
    <location>
        <begin position="6"/>
        <end position="30"/>
    </location>
</feature>
<protein>
    <recommendedName>
        <fullName evidence="4">HAMP domain-containing protein</fullName>
    </recommendedName>
</protein>
<comment type="caution">
    <text evidence="2">The sequence shown here is derived from an EMBL/GenBank/DDBJ whole genome shotgun (WGS) entry which is preliminary data.</text>
</comment>
<evidence type="ECO:0000256" key="1">
    <source>
        <dbReference type="SAM" id="Phobius"/>
    </source>
</evidence>